<accession>A0A8H6TEJ7</accession>
<evidence type="ECO:0000313" key="1">
    <source>
        <dbReference type="EMBL" id="KAF7317375.1"/>
    </source>
</evidence>
<gene>
    <name evidence="1" type="ORF">HMN09_00473800</name>
</gene>
<keyword evidence="2" id="KW-1185">Reference proteome</keyword>
<dbReference type="OrthoDB" id="3042786at2759"/>
<comment type="caution">
    <text evidence="1">The sequence shown here is derived from an EMBL/GenBank/DDBJ whole genome shotgun (WGS) entry which is preliminary data.</text>
</comment>
<sequence>MVSHLDLGFGANLTIQNLLAIYVDFADIKNPWIYTLKSPFVGKTTETYATKHFLVPTLMGFSTETEIVWWDLARGKFRRGHIRFPWTSTNLLCGFAPAFHDMQRGDASLHLVPLTPVSTKPDSEPRFATTTTQDCHHLSTRFPNAPSLPEYRRLHSWTGSDSIPPVLVAGTHTTAKFGVFAVTHRSFFDAVAAPGQGETASERYCHVFTVPQPLAAARNGRESDVDWSRAESIPYLFPYEPGTAGIWLGVGSSGRYVAVNCSVDPNTASGSETSASARVGTNRTRKPLVGLLCLRSMPGMSGNAEIGDSRAEMRLFEVDREPPRGTVAVDDILGLITIRDMSGMVTVYSYSGDWGKGSH</sequence>
<protein>
    <submittedName>
        <fullName evidence="1">Uncharacterized protein</fullName>
    </submittedName>
</protein>
<dbReference type="AlphaFoldDB" id="A0A8H6TEJ7"/>
<dbReference type="EMBL" id="JACAZE010000005">
    <property type="protein sequence ID" value="KAF7317375.1"/>
    <property type="molecule type" value="Genomic_DNA"/>
</dbReference>
<organism evidence="1 2">
    <name type="scientific">Mycena chlorophos</name>
    <name type="common">Agaric fungus</name>
    <name type="synonym">Agaricus chlorophos</name>
    <dbReference type="NCBI Taxonomy" id="658473"/>
    <lineage>
        <taxon>Eukaryota</taxon>
        <taxon>Fungi</taxon>
        <taxon>Dikarya</taxon>
        <taxon>Basidiomycota</taxon>
        <taxon>Agaricomycotina</taxon>
        <taxon>Agaricomycetes</taxon>
        <taxon>Agaricomycetidae</taxon>
        <taxon>Agaricales</taxon>
        <taxon>Marasmiineae</taxon>
        <taxon>Mycenaceae</taxon>
        <taxon>Mycena</taxon>
    </lineage>
</organism>
<name>A0A8H6TEJ7_MYCCL</name>
<reference evidence="1" key="1">
    <citation type="submission" date="2020-05" db="EMBL/GenBank/DDBJ databases">
        <title>Mycena genomes resolve the evolution of fungal bioluminescence.</title>
        <authorList>
            <person name="Tsai I.J."/>
        </authorList>
    </citation>
    <scope>NUCLEOTIDE SEQUENCE</scope>
    <source>
        <strain evidence="1">110903Hualien_Pintung</strain>
    </source>
</reference>
<proteinExistence type="predicted"/>
<dbReference type="Proteomes" id="UP000613580">
    <property type="component" value="Unassembled WGS sequence"/>
</dbReference>
<evidence type="ECO:0000313" key="2">
    <source>
        <dbReference type="Proteomes" id="UP000613580"/>
    </source>
</evidence>